<name>A0A9X1RYL5_9FLAO</name>
<organism evidence="4 5">
    <name type="scientific">Christiangramia sediminis</name>
    <dbReference type="NCBI Taxonomy" id="2881336"/>
    <lineage>
        <taxon>Bacteria</taxon>
        <taxon>Pseudomonadati</taxon>
        <taxon>Bacteroidota</taxon>
        <taxon>Flavobacteriia</taxon>
        <taxon>Flavobacteriales</taxon>
        <taxon>Flavobacteriaceae</taxon>
        <taxon>Christiangramia</taxon>
    </lineage>
</organism>
<feature type="compositionally biased region" description="Low complexity" evidence="2">
    <location>
        <begin position="128"/>
        <end position="140"/>
    </location>
</feature>
<feature type="transmembrane region" description="Helical" evidence="3">
    <location>
        <begin position="43"/>
        <end position="67"/>
    </location>
</feature>
<sequence>MKEKKNIDRIFQEKFKDFETEPHERVWNNIASKLDKKDKKRPLIIPLWFKIGGVAAIMAIILASLLFTNNQNSVTGEPEVVFENPEKSTKEQNSNKESSAGKNKNTNISEEEIVSEEKTYKSENDEINAASNNKSSSNSALTGNENNSSQEKRKNNIIKSDTPISTESAIANKEKKSKSSNFTDSDEELVNSEKESRDITSEAIAASETTEKDSVKIQSIIKEENALADVEEEKKKREENEEDIADLDSRKMRLSTFAAPVFYKNIGSGNELSNQLSDNSTSSEVTLAYGVKIAYKISDKLKIRTGISKIDINKNIQDISYSPSAMSVGFENISPLEDNIQIRDNSPGPSESGLPIGGMDGNNSLTTAIVTTGEINQQFGYIEVPLEVEYVLIDSKFGLNIIGGGSSLFLDNNRVQLISGEMKTDLGKATNINNTSFSTNIGVGMDYQLTDKFSINVEPIFKYQINTFNNVNNVQPVNFGVYSGLSFRF</sequence>
<dbReference type="AlphaFoldDB" id="A0A9X1RYL5"/>
<evidence type="ECO:0000256" key="1">
    <source>
        <dbReference type="SAM" id="Coils"/>
    </source>
</evidence>
<feature type="compositionally biased region" description="Basic and acidic residues" evidence="2">
    <location>
        <begin position="191"/>
        <end position="200"/>
    </location>
</feature>
<protein>
    <recommendedName>
        <fullName evidence="6">Outer membrane protein beta-barrel domain-containing protein</fullName>
    </recommendedName>
</protein>
<evidence type="ECO:0000313" key="5">
    <source>
        <dbReference type="Proteomes" id="UP001139414"/>
    </source>
</evidence>
<gene>
    <name evidence="4" type="ORF">LGQ90_11300</name>
</gene>
<comment type="caution">
    <text evidence="4">The sequence shown here is derived from an EMBL/GenBank/DDBJ whole genome shotgun (WGS) entry which is preliminary data.</text>
</comment>
<keyword evidence="3" id="KW-1133">Transmembrane helix</keyword>
<evidence type="ECO:0000256" key="2">
    <source>
        <dbReference type="SAM" id="MobiDB-lite"/>
    </source>
</evidence>
<proteinExistence type="predicted"/>
<accession>A0A9X1RYL5</accession>
<dbReference type="RefSeq" id="WP_229341156.1">
    <property type="nucleotide sequence ID" value="NZ_JAJBZG010000005.1"/>
</dbReference>
<dbReference type="SUPFAM" id="SSF56925">
    <property type="entry name" value="OMPA-like"/>
    <property type="match status" value="1"/>
</dbReference>
<feature type="coiled-coil region" evidence="1">
    <location>
        <begin position="220"/>
        <end position="250"/>
    </location>
</feature>
<dbReference type="EMBL" id="JAJBZG010000005">
    <property type="protein sequence ID" value="MCB7481849.1"/>
    <property type="molecule type" value="Genomic_DNA"/>
</dbReference>
<dbReference type="Proteomes" id="UP001139414">
    <property type="component" value="Unassembled WGS sequence"/>
</dbReference>
<reference evidence="4" key="1">
    <citation type="submission" date="2021-10" db="EMBL/GenBank/DDBJ databases">
        <title>Gramella sp. ASW11-100T, isolated from marine sediment.</title>
        <authorList>
            <person name="Xia C."/>
        </authorList>
    </citation>
    <scope>NUCLEOTIDE SEQUENCE</scope>
    <source>
        <strain evidence="4">ASW11-100</strain>
    </source>
</reference>
<keyword evidence="3" id="KW-0812">Transmembrane</keyword>
<feature type="compositionally biased region" description="Polar residues" evidence="2">
    <location>
        <begin position="95"/>
        <end position="108"/>
    </location>
</feature>
<evidence type="ECO:0008006" key="6">
    <source>
        <dbReference type="Google" id="ProtNLM"/>
    </source>
</evidence>
<feature type="compositionally biased region" description="Basic and acidic residues" evidence="2">
    <location>
        <begin position="84"/>
        <end position="94"/>
    </location>
</feature>
<evidence type="ECO:0000313" key="4">
    <source>
        <dbReference type="EMBL" id="MCB7481849.1"/>
    </source>
</evidence>
<feature type="compositionally biased region" description="Basic and acidic residues" evidence="2">
    <location>
        <begin position="115"/>
        <end position="124"/>
    </location>
</feature>
<keyword evidence="1" id="KW-0175">Coiled coil</keyword>
<keyword evidence="5" id="KW-1185">Reference proteome</keyword>
<keyword evidence="3" id="KW-0472">Membrane</keyword>
<evidence type="ECO:0000256" key="3">
    <source>
        <dbReference type="SAM" id="Phobius"/>
    </source>
</evidence>
<feature type="region of interest" description="Disordered" evidence="2">
    <location>
        <begin position="79"/>
        <end position="213"/>
    </location>
</feature>
<feature type="compositionally biased region" description="Polar residues" evidence="2">
    <location>
        <begin position="157"/>
        <end position="169"/>
    </location>
</feature>
<dbReference type="InterPro" id="IPR011250">
    <property type="entry name" value="OMP/PagP_B-barrel"/>
</dbReference>